<feature type="compositionally biased region" description="Low complexity" evidence="1">
    <location>
        <begin position="1"/>
        <end position="14"/>
    </location>
</feature>
<evidence type="ECO:0000313" key="2">
    <source>
        <dbReference type="EMBL" id="KAL3772965.1"/>
    </source>
</evidence>
<sequence>MSPSDSPTVSPTDSSSKKPTDVPSLSPIKMPLNNIQCCPEDTGFCPAGDDHTFGIPMLDLSHGSYSRPVINGMINQGGDGRDLPPIDGWFANEYSSFLELPMFNGGKNGVEGSPFEQENRIGTAYLAYDCANEVVCVAAHLDATFLKANPTVQVEQNDGESWIRFGAAIGETKLKESNADEFKYVGKPENAAFTIGYEGCWSLGSESIKDLASAVNNHVEVHFSNNGQTTSSGKPASNGKYDCLAPLCASSVPSPTPPPRVSRTVNPTKKPTPSPTVKMIGQNPQCCPGDDGFCPVDGHTFTNPLLDLAPQGEDDPPSTVILEVTTKTLSSSPCSTEERTEFLAPLLNTSAALALLILRSIAAVM</sequence>
<evidence type="ECO:0000256" key="1">
    <source>
        <dbReference type="SAM" id="MobiDB-lite"/>
    </source>
</evidence>
<dbReference type="AlphaFoldDB" id="A0ABD3NIN5"/>
<organism evidence="2 3">
    <name type="scientific">Cyclotella atomus</name>
    <dbReference type="NCBI Taxonomy" id="382360"/>
    <lineage>
        <taxon>Eukaryota</taxon>
        <taxon>Sar</taxon>
        <taxon>Stramenopiles</taxon>
        <taxon>Ochrophyta</taxon>
        <taxon>Bacillariophyta</taxon>
        <taxon>Coscinodiscophyceae</taxon>
        <taxon>Thalassiosirophycidae</taxon>
        <taxon>Stephanodiscales</taxon>
        <taxon>Stephanodiscaceae</taxon>
        <taxon>Cyclotella</taxon>
    </lineage>
</organism>
<protein>
    <submittedName>
        <fullName evidence="2">Uncharacterized protein</fullName>
    </submittedName>
</protein>
<evidence type="ECO:0000313" key="3">
    <source>
        <dbReference type="Proteomes" id="UP001530400"/>
    </source>
</evidence>
<comment type="caution">
    <text evidence="2">The sequence shown here is derived from an EMBL/GenBank/DDBJ whole genome shotgun (WGS) entry which is preliminary data.</text>
</comment>
<feature type="region of interest" description="Disordered" evidence="1">
    <location>
        <begin position="252"/>
        <end position="280"/>
    </location>
</feature>
<dbReference type="EMBL" id="JALLPJ020001254">
    <property type="protein sequence ID" value="KAL3772965.1"/>
    <property type="molecule type" value="Genomic_DNA"/>
</dbReference>
<dbReference type="Proteomes" id="UP001530400">
    <property type="component" value="Unassembled WGS sequence"/>
</dbReference>
<feature type="region of interest" description="Disordered" evidence="1">
    <location>
        <begin position="1"/>
        <end position="26"/>
    </location>
</feature>
<proteinExistence type="predicted"/>
<gene>
    <name evidence="2" type="ORF">ACHAWO_008695</name>
</gene>
<reference evidence="2 3" key="1">
    <citation type="submission" date="2024-10" db="EMBL/GenBank/DDBJ databases">
        <title>Updated reference genomes for cyclostephanoid diatoms.</title>
        <authorList>
            <person name="Roberts W.R."/>
            <person name="Alverson A.J."/>
        </authorList>
    </citation>
    <scope>NUCLEOTIDE SEQUENCE [LARGE SCALE GENOMIC DNA]</scope>
    <source>
        <strain evidence="2 3">AJA010-31</strain>
    </source>
</reference>
<keyword evidence="3" id="KW-1185">Reference proteome</keyword>
<name>A0ABD3NIN5_9STRA</name>
<accession>A0ABD3NIN5</accession>
<feature type="compositionally biased region" description="Low complexity" evidence="1">
    <location>
        <begin position="261"/>
        <end position="278"/>
    </location>
</feature>